<dbReference type="RefSeq" id="WP_203934296.1">
    <property type="nucleotide sequence ID" value="NZ_BOPH01000138.1"/>
</dbReference>
<dbReference type="Proteomes" id="UP000635606">
    <property type="component" value="Unassembled WGS sequence"/>
</dbReference>
<proteinExistence type="predicted"/>
<evidence type="ECO:0000259" key="2">
    <source>
        <dbReference type="Pfam" id="PF13193"/>
    </source>
</evidence>
<dbReference type="InterPro" id="IPR045851">
    <property type="entry name" value="AMP-bd_C_sf"/>
</dbReference>
<dbReference type="PANTHER" id="PTHR43767">
    <property type="entry name" value="LONG-CHAIN-FATTY-ACID--COA LIGASE"/>
    <property type="match status" value="1"/>
</dbReference>
<dbReference type="EMBL" id="BOPH01000138">
    <property type="protein sequence ID" value="GIJ74493.1"/>
    <property type="molecule type" value="Genomic_DNA"/>
</dbReference>
<sequence length="530" mass="57501">MKENLATVLETVSDELGDRPALVHGDRIRSWYDFDDRAARLAGFLDGRGVRAGDRVAISLFNGIEYVESLFAILKLRAVPVNVNYRYKETELRHVFQDAGVRAMVLDPMLAHRVAATAHGMHTFVQLSTVDNPLAATAYAEAVSGPPLPRRVRGDDEWLLYTGGTTGQPKGVLARHSWVFRVCEQSGYTVRGLPVPQTLTELVTVTRRIRDGDDRLVCLPFAPLMHGSGIYNTLATLFGAGTVVYMAGRSYDPVEAATLLDRHRVTDIGLVGDVFARPLADELDAAAAAGRPYDLSHLRRLRSVGLTFSAEVKERLLAHGDFACYDSIVASEGGPFALAVTRRGDPVTTARFTLAPRARLIGDDGRDVAPGSGQVGVLAAPTDDHIHYLGNEAASARTFRVIDGQRYVVPGDLASLEADGALVFKGRGSGIINTGGEKVFAEEVEQVICRHPAIRDAMVVGVPDERWGHRIVAVVAADEGVTTDEVRSFVGRHLADHKQPRRVVVLPELRRSPAGKADLEWAREVAAAAE</sequence>
<organism evidence="3 4">
    <name type="scientific">Virgisporangium ochraceum</name>
    <dbReference type="NCBI Taxonomy" id="65505"/>
    <lineage>
        <taxon>Bacteria</taxon>
        <taxon>Bacillati</taxon>
        <taxon>Actinomycetota</taxon>
        <taxon>Actinomycetes</taxon>
        <taxon>Micromonosporales</taxon>
        <taxon>Micromonosporaceae</taxon>
        <taxon>Virgisporangium</taxon>
    </lineage>
</organism>
<dbReference type="PANTHER" id="PTHR43767:SF1">
    <property type="entry name" value="NONRIBOSOMAL PEPTIDE SYNTHASE PES1 (EUROFUNG)-RELATED"/>
    <property type="match status" value="1"/>
</dbReference>
<gene>
    <name evidence="3" type="ORF">Voc01_094100</name>
</gene>
<feature type="domain" description="AMP-dependent synthetase/ligase" evidence="1">
    <location>
        <begin position="13"/>
        <end position="372"/>
    </location>
</feature>
<dbReference type="InterPro" id="IPR000873">
    <property type="entry name" value="AMP-dep_synth/lig_dom"/>
</dbReference>
<accession>A0A8J4A428</accession>
<keyword evidence="4" id="KW-1185">Reference proteome</keyword>
<feature type="domain" description="AMP-binding enzyme C-terminal" evidence="2">
    <location>
        <begin position="443"/>
        <end position="516"/>
    </location>
</feature>
<evidence type="ECO:0000313" key="3">
    <source>
        <dbReference type="EMBL" id="GIJ74493.1"/>
    </source>
</evidence>
<protein>
    <submittedName>
        <fullName evidence="3">Fatty-acyl-CoA synthase</fullName>
    </submittedName>
</protein>
<dbReference type="SUPFAM" id="SSF56801">
    <property type="entry name" value="Acetyl-CoA synthetase-like"/>
    <property type="match status" value="1"/>
</dbReference>
<reference evidence="3" key="1">
    <citation type="submission" date="2021-01" db="EMBL/GenBank/DDBJ databases">
        <title>Whole genome shotgun sequence of Virgisporangium ochraceum NBRC 16418.</title>
        <authorList>
            <person name="Komaki H."/>
            <person name="Tamura T."/>
        </authorList>
    </citation>
    <scope>NUCLEOTIDE SEQUENCE</scope>
    <source>
        <strain evidence="3">NBRC 16418</strain>
    </source>
</reference>
<dbReference type="InterPro" id="IPR042099">
    <property type="entry name" value="ANL_N_sf"/>
</dbReference>
<dbReference type="Gene3D" id="3.40.50.12780">
    <property type="entry name" value="N-terminal domain of ligase-like"/>
    <property type="match status" value="1"/>
</dbReference>
<dbReference type="PROSITE" id="PS00455">
    <property type="entry name" value="AMP_BINDING"/>
    <property type="match status" value="1"/>
</dbReference>
<dbReference type="GO" id="GO:0016878">
    <property type="term" value="F:acid-thiol ligase activity"/>
    <property type="evidence" value="ECO:0007669"/>
    <property type="project" value="UniProtKB-ARBA"/>
</dbReference>
<dbReference type="AlphaFoldDB" id="A0A8J4A428"/>
<name>A0A8J4A428_9ACTN</name>
<dbReference type="Gene3D" id="3.30.300.30">
    <property type="match status" value="1"/>
</dbReference>
<dbReference type="Pfam" id="PF13193">
    <property type="entry name" value="AMP-binding_C"/>
    <property type="match status" value="1"/>
</dbReference>
<comment type="caution">
    <text evidence="3">The sequence shown here is derived from an EMBL/GenBank/DDBJ whole genome shotgun (WGS) entry which is preliminary data.</text>
</comment>
<evidence type="ECO:0000259" key="1">
    <source>
        <dbReference type="Pfam" id="PF00501"/>
    </source>
</evidence>
<dbReference type="InterPro" id="IPR020845">
    <property type="entry name" value="AMP-binding_CS"/>
</dbReference>
<dbReference type="InterPro" id="IPR050237">
    <property type="entry name" value="ATP-dep_AMP-bd_enzyme"/>
</dbReference>
<dbReference type="Pfam" id="PF00501">
    <property type="entry name" value="AMP-binding"/>
    <property type="match status" value="1"/>
</dbReference>
<dbReference type="InterPro" id="IPR025110">
    <property type="entry name" value="AMP-bd_C"/>
</dbReference>
<evidence type="ECO:0000313" key="4">
    <source>
        <dbReference type="Proteomes" id="UP000635606"/>
    </source>
</evidence>